<evidence type="ECO:0000313" key="1">
    <source>
        <dbReference type="EMBL" id="QCD44043.1"/>
    </source>
</evidence>
<sequence length="174" mass="19780">MKKFLILASLSSLLFSQDLFVNDIKADLIDPKTKAVVGEIYEGSPVKLIKKDGEFSLVKISGEVANTDNKIVAYKKDPLVVFYKLNKTATNEAEFLISSKKLGENEIEAWEEVEMFYYDSCSSCHAAHKPKEHLMSEWEAYIGAMQTFAKISDDEKDRILRFMQAFAKDGYVKE</sequence>
<dbReference type="RefSeq" id="WP_169752532.1">
    <property type="nucleotide sequence ID" value="NZ_CP012542.1"/>
</dbReference>
<protein>
    <submittedName>
        <fullName evidence="1">Molybdopterin-containing oxidoreductase I, DMSO/TMAO/BSO reductase family, monoheme c-type cytochrome</fullName>
    </submittedName>
</protein>
<reference evidence="1 2" key="1">
    <citation type="submission" date="2016-07" db="EMBL/GenBank/DDBJ databases">
        <title>Comparative genomics of the Campylobacter concisus group.</title>
        <authorList>
            <person name="Miller W.G."/>
            <person name="Yee E."/>
            <person name="Chapman M.H."/>
            <person name="Huynh S."/>
            <person name="Bono J.L."/>
            <person name="On S.L.W."/>
            <person name="StLeger J."/>
            <person name="Foster G."/>
            <person name="Parker C.T."/>
        </authorList>
    </citation>
    <scope>NUCLEOTIDE SEQUENCE [LARGE SCALE GENOMIC DNA]</scope>
    <source>
        <strain evidence="1 2">CCUG 21559</strain>
    </source>
</reference>
<name>A0A6G5QEA8_9BACT</name>
<dbReference type="Gene3D" id="1.10.760.10">
    <property type="entry name" value="Cytochrome c-like domain"/>
    <property type="match status" value="1"/>
</dbReference>
<dbReference type="GO" id="GO:0020037">
    <property type="term" value="F:heme binding"/>
    <property type="evidence" value="ECO:0007669"/>
    <property type="project" value="InterPro"/>
</dbReference>
<dbReference type="InterPro" id="IPR036909">
    <property type="entry name" value="Cyt_c-like_dom_sf"/>
</dbReference>
<gene>
    <name evidence="1" type="ORF">CMUC_0227</name>
</gene>
<keyword evidence="2" id="KW-1185">Reference proteome</keyword>
<dbReference type="AlphaFoldDB" id="A0A6G5QEA8"/>
<accession>A0A6G5QEA8</accession>
<dbReference type="EMBL" id="CP012542">
    <property type="protein sequence ID" value="QCD44043.1"/>
    <property type="molecule type" value="Genomic_DNA"/>
</dbReference>
<dbReference type="SUPFAM" id="SSF46626">
    <property type="entry name" value="Cytochrome c"/>
    <property type="match status" value="1"/>
</dbReference>
<dbReference type="Proteomes" id="UP000503264">
    <property type="component" value="Chromosome"/>
</dbReference>
<dbReference type="GO" id="GO:0009055">
    <property type="term" value="F:electron transfer activity"/>
    <property type="evidence" value="ECO:0007669"/>
    <property type="project" value="InterPro"/>
</dbReference>
<proteinExistence type="predicted"/>
<evidence type="ECO:0000313" key="2">
    <source>
        <dbReference type="Proteomes" id="UP000503264"/>
    </source>
</evidence>
<organism evidence="1 2">
    <name type="scientific">Campylobacter mucosalis CCUG 21559</name>
    <dbReference type="NCBI Taxonomy" id="1032067"/>
    <lineage>
        <taxon>Bacteria</taxon>
        <taxon>Pseudomonadati</taxon>
        <taxon>Campylobacterota</taxon>
        <taxon>Epsilonproteobacteria</taxon>
        <taxon>Campylobacterales</taxon>
        <taxon>Campylobacteraceae</taxon>
        <taxon>Campylobacter</taxon>
    </lineage>
</organism>